<dbReference type="PANTHER" id="PTHR23155">
    <property type="entry name" value="DISEASE RESISTANCE PROTEIN RP"/>
    <property type="match status" value="1"/>
</dbReference>
<keyword evidence="3" id="KW-1185">Reference proteome</keyword>
<dbReference type="PANTHER" id="PTHR23155:SF949">
    <property type="entry name" value="OS01G0781200 PROTEIN"/>
    <property type="match status" value="1"/>
</dbReference>
<name>A0A9R0ST76_TRITD</name>
<dbReference type="Gene3D" id="3.80.10.10">
    <property type="entry name" value="Ribonuclease Inhibitor"/>
    <property type="match status" value="1"/>
</dbReference>
<dbReference type="EMBL" id="LT934117">
    <property type="protein sequence ID" value="VAH99774.1"/>
    <property type="molecule type" value="Genomic_DNA"/>
</dbReference>
<dbReference type="AlphaFoldDB" id="A0A9R0ST76"/>
<dbReference type="Proteomes" id="UP000324705">
    <property type="component" value="Chromosome 4A"/>
</dbReference>
<dbReference type="InterPro" id="IPR032675">
    <property type="entry name" value="LRR_dom_sf"/>
</dbReference>
<accession>A0A9R0ST76</accession>
<sequence length="153" mass="17862">MAEGLLDSCNQTKRVEDIGKDCFQEMISVSFFQPVDEKYSHTYYVIHDLLHDLAESLSKEDYFRLEDDKVTAIPCTVRHLSVRVDSIMQHKQSISKLHHLRTIICIDPLMDDVSDLFNQILQNLKKLRILFLSSYISSKLPESVGELKHLRYF</sequence>
<evidence type="ECO:0000259" key="1">
    <source>
        <dbReference type="Pfam" id="PF23559"/>
    </source>
</evidence>
<dbReference type="InterPro" id="IPR044974">
    <property type="entry name" value="Disease_R_plants"/>
</dbReference>
<evidence type="ECO:0000313" key="2">
    <source>
        <dbReference type="EMBL" id="VAH99774.1"/>
    </source>
</evidence>
<organism evidence="2 3">
    <name type="scientific">Triticum turgidum subsp. durum</name>
    <name type="common">Durum wheat</name>
    <name type="synonym">Triticum durum</name>
    <dbReference type="NCBI Taxonomy" id="4567"/>
    <lineage>
        <taxon>Eukaryota</taxon>
        <taxon>Viridiplantae</taxon>
        <taxon>Streptophyta</taxon>
        <taxon>Embryophyta</taxon>
        <taxon>Tracheophyta</taxon>
        <taxon>Spermatophyta</taxon>
        <taxon>Magnoliopsida</taxon>
        <taxon>Liliopsida</taxon>
        <taxon>Poales</taxon>
        <taxon>Poaceae</taxon>
        <taxon>BOP clade</taxon>
        <taxon>Pooideae</taxon>
        <taxon>Triticodae</taxon>
        <taxon>Triticeae</taxon>
        <taxon>Triticinae</taxon>
        <taxon>Triticum</taxon>
    </lineage>
</organism>
<protein>
    <recommendedName>
        <fullName evidence="1">Disease resistance protein winged helix domain-containing protein</fullName>
    </recommendedName>
</protein>
<dbReference type="GO" id="GO:0098542">
    <property type="term" value="P:defense response to other organism"/>
    <property type="evidence" value="ECO:0007669"/>
    <property type="project" value="TreeGrafter"/>
</dbReference>
<gene>
    <name evidence="2" type="ORF">TRITD_4Av1G259240</name>
</gene>
<evidence type="ECO:0000313" key="3">
    <source>
        <dbReference type="Proteomes" id="UP000324705"/>
    </source>
</evidence>
<dbReference type="InterPro" id="IPR058922">
    <property type="entry name" value="WHD_DRP"/>
</dbReference>
<reference evidence="2 3" key="1">
    <citation type="submission" date="2017-09" db="EMBL/GenBank/DDBJ databases">
        <authorList>
            <consortium name="International Durum Wheat Genome Sequencing Consortium (IDWGSC)"/>
            <person name="Milanesi L."/>
        </authorList>
    </citation>
    <scope>NUCLEOTIDE SEQUENCE [LARGE SCALE GENOMIC DNA]</scope>
    <source>
        <strain evidence="3">cv. Svevo</strain>
    </source>
</reference>
<dbReference type="Pfam" id="PF23559">
    <property type="entry name" value="WHD_DRP"/>
    <property type="match status" value="1"/>
</dbReference>
<dbReference type="SUPFAM" id="SSF52058">
    <property type="entry name" value="L domain-like"/>
    <property type="match status" value="1"/>
</dbReference>
<dbReference type="Gramene" id="TRITD4Av1G259240.13">
    <property type="protein sequence ID" value="TRITD4Av1G259240.13"/>
    <property type="gene ID" value="TRITD4Av1G259240"/>
</dbReference>
<feature type="domain" description="Disease resistance protein winged helix" evidence="1">
    <location>
        <begin position="1"/>
        <end position="54"/>
    </location>
</feature>
<proteinExistence type="predicted"/>